<reference evidence="2" key="1">
    <citation type="submission" date="2022-12" db="EMBL/GenBank/DDBJ databases">
        <title>Reference genome sequencing for broad-spectrum identification of bacterial and archaeal isolates by mass spectrometry.</title>
        <authorList>
            <person name="Sekiguchi Y."/>
            <person name="Tourlousse D.M."/>
        </authorList>
    </citation>
    <scope>NUCLEOTIDE SEQUENCE</scope>
    <source>
        <strain evidence="2">ASRB1</strain>
    </source>
</reference>
<sequence length="346" mass="38184">MLLFTKNRIKARLNRSGLAVLIVVSLTTVALQNNAIAADVKHKISQKSFSSPEGAAAALVAAAKGDDTNALSAILGPDGKQLIFSGDKVADKNGRLRFVQLYEEKNRIIKESDVRAILEVGNDAWPFPIPIVEAGKGWRFDTKEGKIEVLNRRMGRNERGAIQTCLAYVDAQREYASKDRNGDKVLEYAQKFRSEPGKRDGLYWEPKEGEEQSPMGIFVANAKREGYGNKKSGDNPSPYHGYYYKILKAQGKNAPGGAYDYVLKGRMIGGFALIAYPAQYGSSGIMTFIVSHSGEVYEKDLGKRTSSVAQAIKIFDPDKTWHKVDSKYLEPPVQDEGGEVLLQKTK</sequence>
<dbReference type="Pfam" id="PF11453">
    <property type="entry name" value="DUF2950"/>
    <property type="match status" value="1"/>
</dbReference>
<dbReference type="Proteomes" id="UP001144372">
    <property type="component" value="Unassembled WGS sequence"/>
</dbReference>
<evidence type="ECO:0008006" key="4">
    <source>
        <dbReference type="Google" id="ProtNLM"/>
    </source>
</evidence>
<comment type="caution">
    <text evidence="2">The sequence shown here is derived from an EMBL/GenBank/DDBJ whole genome shotgun (WGS) entry which is preliminary data.</text>
</comment>
<evidence type="ECO:0000256" key="1">
    <source>
        <dbReference type="SAM" id="SignalP"/>
    </source>
</evidence>
<dbReference type="AlphaFoldDB" id="A0A9W6D3G7"/>
<organism evidence="2 3">
    <name type="scientific">Desulforhabdus amnigena</name>
    <dbReference type="NCBI Taxonomy" id="40218"/>
    <lineage>
        <taxon>Bacteria</taxon>
        <taxon>Pseudomonadati</taxon>
        <taxon>Thermodesulfobacteriota</taxon>
        <taxon>Syntrophobacteria</taxon>
        <taxon>Syntrophobacterales</taxon>
        <taxon>Syntrophobacteraceae</taxon>
        <taxon>Desulforhabdus</taxon>
    </lineage>
</organism>
<keyword evidence="1" id="KW-0732">Signal</keyword>
<proteinExistence type="predicted"/>
<evidence type="ECO:0000313" key="3">
    <source>
        <dbReference type="Proteomes" id="UP001144372"/>
    </source>
</evidence>
<feature type="signal peptide" evidence="1">
    <location>
        <begin position="1"/>
        <end position="37"/>
    </location>
</feature>
<dbReference type="InterPro" id="IPR021556">
    <property type="entry name" value="DUF2950"/>
</dbReference>
<accession>A0A9W6D3G7</accession>
<evidence type="ECO:0000313" key="2">
    <source>
        <dbReference type="EMBL" id="GLI33507.1"/>
    </source>
</evidence>
<keyword evidence="3" id="KW-1185">Reference proteome</keyword>
<gene>
    <name evidence="2" type="ORF">DAMNIGENAA_09400</name>
</gene>
<name>A0A9W6D3G7_9BACT</name>
<feature type="chain" id="PRO_5040765545" description="DUF2950 domain-containing protein" evidence="1">
    <location>
        <begin position="38"/>
        <end position="346"/>
    </location>
</feature>
<dbReference type="RefSeq" id="WP_281792533.1">
    <property type="nucleotide sequence ID" value="NZ_BSDR01000001.1"/>
</dbReference>
<dbReference type="EMBL" id="BSDR01000001">
    <property type="protein sequence ID" value="GLI33507.1"/>
    <property type="molecule type" value="Genomic_DNA"/>
</dbReference>
<protein>
    <recommendedName>
        <fullName evidence="4">DUF2950 domain-containing protein</fullName>
    </recommendedName>
</protein>